<protein>
    <submittedName>
        <fullName evidence="2">Uncharacterized protein</fullName>
    </submittedName>
</protein>
<evidence type="ECO:0000313" key="2">
    <source>
        <dbReference type="EMBL" id="OGM98319.1"/>
    </source>
</evidence>
<dbReference type="EMBL" id="MGJB01000017">
    <property type="protein sequence ID" value="OGM98319.1"/>
    <property type="molecule type" value="Genomic_DNA"/>
</dbReference>
<gene>
    <name evidence="2" type="ORF">A2649_03480</name>
</gene>
<sequence>MVEKIKKPEPLQTEVESGDFMSPEKVASRGPEHMKSLLKAKEMLLNGEAVVEVRKTENGRYKSLSIFRIDPNTKEKKERLVYFDNMREEIGPFEQQLWKMGIEPIHITEPGTETMGLKQKFTDFAQDIKQSKFSREETVKKWGTEHEEMLAALFDLLKKDAVRLRVKHNKNKNTWNAEIYFIGTNGVWYYTDFPNEIKILVETISDNGYEPEYIEE</sequence>
<comment type="caution">
    <text evidence="2">The sequence shown here is derived from an EMBL/GenBank/DDBJ whole genome shotgun (WGS) entry which is preliminary data.</text>
</comment>
<accession>A0A1F8EDB7</accession>
<evidence type="ECO:0000256" key="1">
    <source>
        <dbReference type="SAM" id="MobiDB-lite"/>
    </source>
</evidence>
<name>A0A1F8EDB7_9BACT</name>
<dbReference type="Proteomes" id="UP000176893">
    <property type="component" value="Unassembled WGS sequence"/>
</dbReference>
<dbReference type="STRING" id="1802661.A2649_03480"/>
<dbReference type="AlphaFoldDB" id="A0A1F8EDB7"/>
<evidence type="ECO:0000313" key="3">
    <source>
        <dbReference type="Proteomes" id="UP000176893"/>
    </source>
</evidence>
<reference evidence="2 3" key="1">
    <citation type="journal article" date="2016" name="Nat. Commun.">
        <title>Thousands of microbial genomes shed light on interconnected biogeochemical processes in an aquifer system.</title>
        <authorList>
            <person name="Anantharaman K."/>
            <person name="Brown C.T."/>
            <person name="Hug L.A."/>
            <person name="Sharon I."/>
            <person name="Castelle C.J."/>
            <person name="Probst A.J."/>
            <person name="Thomas B.C."/>
            <person name="Singh A."/>
            <person name="Wilkins M.J."/>
            <person name="Karaoz U."/>
            <person name="Brodie E.L."/>
            <person name="Williams K.H."/>
            <person name="Hubbard S.S."/>
            <person name="Banfield J.F."/>
        </authorList>
    </citation>
    <scope>NUCLEOTIDE SEQUENCE [LARGE SCALE GENOMIC DNA]</scope>
</reference>
<organism evidence="2 3">
    <name type="scientific">Candidatus Yanofskybacteria bacterium RIFCSPHIGHO2_01_FULL_41_26</name>
    <dbReference type="NCBI Taxonomy" id="1802661"/>
    <lineage>
        <taxon>Bacteria</taxon>
        <taxon>Candidatus Yanofskyibacteriota</taxon>
    </lineage>
</organism>
<feature type="region of interest" description="Disordered" evidence="1">
    <location>
        <begin position="1"/>
        <end position="30"/>
    </location>
</feature>
<proteinExistence type="predicted"/>